<name>A0ABQ5FMY6_9ASTR</name>
<evidence type="ECO:0000256" key="1">
    <source>
        <dbReference type="SAM" id="MobiDB-lite"/>
    </source>
</evidence>
<sequence>MDKSCSYQNHNKHQALYDALLNSLILDDNIACGQAHVEKVQRKRDRDDKDPSAGPNQGKKTKRSITKEFEPSKKSSTSKESSKGKSPIKTSKSGKYVTVEEPVEEPIFEMAFDDIE</sequence>
<keyword evidence="3" id="KW-1185">Reference proteome</keyword>
<comment type="caution">
    <text evidence="2">The sequence shown here is derived from an EMBL/GenBank/DDBJ whole genome shotgun (WGS) entry which is preliminary data.</text>
</comment>
<organism evidence="2 3">
    <name type="scientific">Tanacetum coccineum</name>
    <dbReference type="NCBI Taxonomy" id="301880"/>
    <lineage>
        <taxon>Eukaryota</taxon>
        <taxon>Viridiplantae</taxon>
        <taxon>Streptophyta</taxon>
        <taxon>Embryophyta</taxon>
        <taxon>Tracheophyta</taxon>
        <taxon>Spermatophyta</taxon>
        <taxon>Magnoliopsida</taxon>
        <taxon>eudicotyledons</taxon>
        <taxon>Gunneridae</taxon>
        <taxon>Pentapetalae</taxon>
        <taxon>asterids</taxon>
        <taxon>campanulids</taxon>
        <taxon>Asterales</taxon>
        <taxon>Asteraceae</taxon>
        <taxon>Asteroideae</taxon>
        <taxon>Anthemideae</taxon>
        <taxon>Anthemidinae</taxon>
        <taxon>Tanacetum</taxon>
    </lineage>
</organism>
<proteinExistence type="predicted"/>
<dbReference type="EMBL" id="BQNB010017572">
    <property type="protein sequence ID" value="GJT64730.1"/>
    <property type="molecule type" value="Genomic_DNA"/>
</dbReference>
<evidence type="ECO:0000313" key="2">
    <source>
        <dbReference type="EMBL" id="GJT64730.1"/>
    </source>
</evidence>
<protein>
    <submittedName>
        <fullName evidence="2">Uncharacterized protein</fullName>
    </submittedName>
</protein>
<reference evidence="2" key="2">
    <citation type="submission" date="2022-01" db="EMBL/GenBank/DDBJ databases">
        <authorList>
            <person name="Yamashiro T."/>
            <person name="Shiraishi A."/>
            <person name="Satake H."/>
            <person name="Nakayama K."/>
        </authorList>
    </citation>
    <scope>NUCLEOTIDE SEQUENCE</scope>
</reference>
<evidence type="ECO:0000313" key="3">
    <source>
        <dbReference type="Proteomes" id="UP001151760"/>
    </source>
</evidence>
<dbReference type="Proteomes" id="UP001151760">
    <property type="component" value="Unassembled WGS sequence"/>
</dbReference>
<gene>
    <name evidence="2" type="ORF">Tco_1016210</name>
</gene>
<feature type="region of interest" description="Disordered" evidence="1">
    <location>
        <begin position="37"/>
        <end position="99"/>
    </location>
</feature>
<feature type="compositionally biased region" description="Basic and acidic residues" evidence="1">
    <location>
        <begin position="37"/>
        <end position="51"/>
    </location>
</feature>
<accession>A0ABQ5FMY6</accession>
<reference evidence="2" key="1">
    <citation type="journal article" date="2022" name="Int. J. Mol. Sci.">
        <title>Draft Genome of Tanacetum Coccineum: Genomic Comparison of Closely Related Tanacetum-Family Plants.</title>
        <authorList>
            <person name="Yamashiro T."/>
            <person name="Shiraishi A."/>
            <person name="Nakayama K."/>
            <person name="Satake H."/>
        </authorList>
    </citation>
    <scope>NUCLEOTIDE SEQUENCE</scope>
</reference>